<keyword evidence="3 5" id="KW-0238">DNA-binding</keyword>
<dbReference type="InterPro" id="IPR004111">
    <property type="entry name" value="Repressor_TetR_C"/>
</dbReference>
<dbReference type="Gene3D" id="1.10.10.60">
    <property type="entry name" value="Homeodomain-like"/>
    <property type="match status" value="1"/>
</dbReference>
<accession>A0A4Y9FYX1</accession>
<dbReference type="PANTHER" id="PTHR30055">
    <property type="entry name" value="HTH-TYPE TRANSCRIPTIONAL REGULATOR RUTR"/>
    <property type="match status" value="1"/>
</dbReference>
<evidence type="ECO:0000259" key="6">
    <source>
        <dbReference type="PROSITE" id="PS50977"/>
    </source>
</evidence>
<evidence type="ECO:0000313" key="7">
    <source>
        <dbReference type="EMBL" id="TFU33751.1"/>
    </source>
</evidence>
<proteinExistence type="predicted"/>
<keyword evidence="4" id="KW-0804">Transcription</keyword>
<gene>
    <name evidence="7" type="ORF">E4U02_04335</name>
</gene>
<dbReference type="Pfam" id="PF00440">
    <property type="entry name" value="TetR_N"/>
    <property type="match status" value="1"/>
</dbReference>
<dbReference type="AlphaFoldDB" id="A0A4Y9FYX1"/>
<dbReference type="InterPro" id="IPR036271">
    <property type="entry name" value="Tet_transcr_reg_TetR-rel_C_sf"/>
</dbReference>
<evidence type="ECO:0000256" key="1">
    <source>
        <dbReference type="ARBA" id="ARBA00022491"/>
    </source>
</evidence>
<evidence type="ECO:0000256" key="4">
    <source>
        <dbReference type="ARBA" id="ARBA00023163"/>
    </source>
</evidence>
<dbReference type="InterPro" id="IPR009057">
    <property type="entry name" value="Homeodomain-like_sf"/>
</dbReference>
<dbReference type="SUPFAM" id="SSF48498">
    <property type="entry name" value="Tetracyclin repressor-like, C-terminal domain"/>
    <property type="match status" value="1"/>
</dbReference>
<dbReference type="Pfam" id="PF02909">
    <property type="entry name" value="TetR_C_1"/>
    <property type="match status" value="1"/>
</dbReference>
<dbReference type="GO" id="GO:0003700">
    <property type="term" value="F:DNA-binding transcription factor activity"/>
    <property type="evidence" value="ECO:0007669"/>
    <property type="project" value="TreeGrafter"/>
</dbReference>
<dbReference type="PROSITE" id="PS50977">
    <property type="entry name" value="HTH_TETR_2"/>
    <property type="match status" value="1"/>
</dbReference>
<dbReference type="InterPro" id="IPR050109">
    <property type="entry name" value="HTH-type_TetR-like_transc_reg"/>
</dbReference>
<dbReference type="PRINTS" id="PR00400">
    <property type="entry name" value="TETREPRESSOR"/>
</dbReference>
<dbReference type="OrthoDB" id="3819648at2"/>
<dbReference type="PANTHER" id="PTHR30055:SF151">
    <property type="entry name" value="TRANSCRIPTIONAL REGULATORY PROTEIN"/>
    <property type="match status" value="1"/>
</dbReference>
<reference evidence="7 8" key="1">
    <citation type="submission" date="2019-03" db="EMBL/GenBank/DDBJ databases">
        <title>Diversity of the mouse oral microbiome.</title>
        <authorList>
            <person name="Joseph S."/>
            <person name="Aduse-Opoku J."/>
            <person name="Curtis M."/>
            <person name="Wade W."/>
            <person name="Hashim A."/>
        </authorList>
    </citation>
    <scope>NUCLEOTIDE SEQUENCE [LARGE SCALE GENOMIC DNA]</scope>
    <source>
        <strain evidence="7 8">P1012</strain>
    </source>
</reference>
<evidence type="ECO:0000256" key="5">
    <source>
        <dbReference type="PROSITE-ProRule" id="PRU00335"/>
    </source>
</evidence>
<feature type="DNA-binding region" description="H-T-H motif" evidence="5">
    <location>
        <begin position="17"/>
        <end position="36"/>
    </location>
</feature>
<organism evidence="7 8">
    <name type="scientific">Microbacterium paludicola</name>
    <dbReference type="NCBI Taxonomy" id="300019"/>
    <lineage>
        <taxon>Bacteria</taxon>
        <taxon>Bacillati</taxon>
        <taxon>Actinomycetota</taxon>
        <taxon>Actinomycetes</taxon>
        <taxon>Micrococcales</taxon>
        <taxon>Microbacteriaceae</taxon>
        <taxon>Microbacterium</taxon>
    </lineage>
</organism>
<comment type="caution">
    <text evidence="7">The sequence shown here is derived from an EMBL/GenBank/DDBJ whole genome shotgun (WGS) entry which is preliminary data.</text>
</comment>
<name>A0A4Y9FYX1_9MICO</name>
<dbReference type="EMBL" id="SPQB01000006">
    <property type="protein sequence ID" value="TFU33751.1"/>
    <property type="molecule type" value="Genomic_DNA"/>
</dbReference>
<evidence type="ECO:0000256" key="2">
    <source>
        <dbReference type="ARBA" id="ARBA00023015"/>
    </source>
</evidence>
<keyword evidence="1" id="KW-0678">Repressor</keyword>
<dbReference type="GO" id="GO:0046677">
    <property type="term" value="P:response to antibiotic"/>
    <property type="evidence" value="ECO:0007669"/>
    <property type="project" value="InterPro"/>
</dbReference>
<evidence type="ECO:0000313" key="8">
    <source>
        <dbReference type="Proteomes" id="UP000298358"/>
    </source>
</evidence>
<evidence type="ECO:0000256" key="3">
    <source>
        <dbReference type="ARBA" id="ARBA00023125"/>
    </source>
</evidence>
<dbReference type="GO" id="GO:0000976">
    <property type="term" value="F:transcription cis-regulatory region binding"/>
    <property type="evidence" value="ECO:0007669"/>
    <property type="project" value="TreeGrafter"/>
</dbReference>
<dbReference type="InterPro" id="IPR003012">
    <property type="entry name" value="Tet_transcr_reg_TetR"/>
</dbReference>
<sequence>MDTAIRLLEETGLPDLSMRRLAGAIGVQPSALYWHFENKQSLLAAVADRIVGAAEAAPATGDRDADVTAAAIGLRDALLSHRDGAEVVLSTQALGLGSEATHRRLAQALGGGDAAASAATVLLQFILGHASLVQQRIQAARFGAYPQDEADVVATTSADFSAGVRMILAGLDVTG</sequence>
<dbReference type="SUPFAM" id="SSF46689">
    <property type="entry name" value="Homeodomain-like"/>
    <property type="match status" value="1"/>
</dbReference>
<feature type="domain" description="HTH tetR-type" evidence="6">
    <location>
        <begin position="1"/>
        <end position="54"/>
    </location>
</feature>
<dbReference type="GO" id="GO:0045892">
    <property type="term" value="P:negative regulation of DNA-templated transcription"/>
    <property type="evidence" value="ECO:0007669"/>
    <property type="project" value="InterPro"/>
</dbReference>
<keyword evidence="2" id="KW-0805">Transcription regulation</keyword>
<dbReference type="Gene3D" id="1.10.357.10">
    <property type="entry name" value="Tetracycline Repressor, domain 2"/>
    <property type="match status" value="1"/>
</dbReference>
<dbReference type="Proteomes" id="UP000298358">
    <property type="component" value="Unassembled WGS sequence"/>
</dbReference>
<keyword evidence="8" id="KW-1185">Reference proteome</keyword>
<dbReference type="InterPro" id="IPR001647">
    <property type="entry name" value="HTH_TetR"/>
</dbReference>
<protein>
    <submittedName>
        <fullName evidence="7">TetR family transcriptional regulator</fullName>
    </submittedName>
</protein>